<keyword evidence="3" id="KW-1185">Reference proteome</keyword>
<evidence type="ECO:0000313" key="2">
    <source>
        <dbReference type="EMBL" id="AJQ92734.1"/>
    </source>
</evidence>
<dbReference type="KEGG" id="gsn:YC6258_00684"/>
<dbReference type="InterPro" id="IPR052186">
    <property type="entry name" value="Hydantoin_racemase-like"/>
</dbReference>
<evidence type="ECO:0000313" key="3">
    <source>
        <dbReference type="Proteomes" id="UP000032266"/>
    </source>
</evidence>
<dbReference type="InterPro" id="IPR015942">
    <property type="entry name" value="Asp/Glu/hydantoin_racemase"/>
</dbReference>
<dbReference type="STRING" id="1445510.YC6258_00684"/>
<dbReference type="RefSeq" id="WP_044615730.1">
    <property type="nucleotide sequence ID" value="NZ_CP007142.1"/>
</dbReference>
<dbReference type="GO" id="GO:0047661">
    <property type="term" value="F:amino-acid racemase activity"/>
    <property type="evidence" value="ECO:0007669"/>
    <property type="project" value="InterPro"/>
</dbReference>
<protein>
    <submittedName>
        <fullName evidence="2">Hydantoin racemase</fullName>
        <ecNumber evidence="2">5.1.99.-</ecNumber>
    </submittedName>
</protein>
<dbReference type="InterPro" id="IPR053714">
    <property type="entry name" value="Iso_Racemase_Enz_sf"/>
</dbReference>
<gene>
    <name evidence="2" type="ORF">YC6258_00684</name>
</gene>
<dbReference type="AlphaFoldDB" id="A0A0C5VR78"/>
<dbReference type="OrthoDB" id="9791723at2"/>
<accession>A0A0C5VR78</accession>
<dbReference type="Gene3D" id="3.40.50.12500">
    <property type="match status" value="1"/>
</dbReference>
<keyword evidence="2" id="KW-0413">Isomerase</keyword>
<comment type="similarity">
    <text evidence="1">Belongs to the HyuE racemase family.</text>
</comment>
<dbReference type="Pfam" id="PF01177">
    <property type="entry name" value="Asp_Glu_race"/>
    <property type="match status" value="1"/>
</dbReference>
<evidence type="ECO:0000256" key="1">
    <source>
        <dbReference type="ARBA" id="ARBA00038414"/>
    </source>
</evidence>
<name>A0A0C5VR78_9GAMM</name>
<dbReference type="PANTHER" id="PTHR28047">
    <property type="entry name" value="PROTEIN DCG1"/>
    <property type="match status" value="1"/>
</dbReference>
<dbReference type="PANTHER" id="PTHR28047:SF5">
    <property type="entry name" value="PROTEIN DCG1"/>
    <property type="match status" value="1"/>
</dbReference>
<dbReference type="PATRIC" id="fig|1445510.3.peg.672"/>
<sequence length="238" mass="26109">MAIIVINPNSSTSMTRQLEQECRQLDGLHHELCFETCNGSPGSIEGHSDGAMATFYLLEKIRAYENSRESSHASAYVIACFDDTGLEAARELTSRPVIGIGEAAMHAASLLSHRFCIMTTLQRSVPILQRNLDHYGLTNRCAGVFASNIPVLQLESNPDAYDQVLTAARTALQHSHGEALILGCAGMSQWVHAMEQDLGMPVLDGVRIAVKFAESLIDLKLMTSKVGSYRYPEFKGYD</sequence>
<reference evidence="2 3" key="1">
    <citation type="submission" date="2014-01" db="EMBL/GenBank/DDBJ databases">
        <title>Full genme sequencing of cellulolytic bacterium Gynuella sunshinyii YC6258T gen. nov., sp. nov.</title>
        <authorList>
            <person name="Khan H."/>
            <person name="Chung E.J."/>
            <person name="Chung Y.R."/>
        </authorList>
    </citation>
    <scope>NUCLEOTIDE SEQUENCE [LARGE SCALE GENOMIC DNA]</scope>
    <source>
        <strain evidence="2 3">YC6258</strain>
    </source>
</reference>
<dbReference type="HOGENOM" id="CLU_053002_0_0_6"/>
<dbReference type="EMBL" id="CP007142">
    <property type="protein sequence ID" value="AJQ92734.1"/>
    <property type="molecule type" value="Genomic_DNA"/>
</dbReference>
<organism evidence="2 3">
    <name type="scientific">Gynuella sunshinyii YC6258</name>
    <dbReference type="NCBI Taxonomy" id="1445510"/>
    <lineage>
        <taxon>Bacteria</taxon>
        <taxon>Pseudomonadati</taxon>
        <taxon>Pseudomonadota</taxon>
        <taxon>Gammaproteobacteria</taxon>
        <taxon>Oceanospirillales</taxon>
        <taxon>Saccharospirillaceae</taxon>
        <taxon>Gynuella</taxon>
    </lineage>
</organism>
<proteinExistence type="inferred from homology"/>
<dbReference type="Proteomes" id="UP000032266">
    <property type="component" value="Chromosome"/>
</dbReference>
<dbReference type="EC" id="5.1.99.-" evidence="2"/>